<evidence type="ECO:0000313" key="8">
    <source>
        <dbReference type="Proteomes" id="UP000472263"/>
    </source>
</evidence>
<keyword evidence="5" id="KW-0395">Inflammatory response</keyword>
<dbReference type="Pfam" id="PF00619">
    <property type="entry name" value="CARD"/>
    <property type="match status" value="1"/>
</dbReference>
<dbReference type="GO" id="GO:0061702">
    <property type="term" value="C:canonical inflammasome complex"/>
    <property type="evidence" value="ECO:0007669"/>
    <property type="project" value="TreeGrafter"/>
</dbReference>
<evidence type="ECO:0000256" key="3">
    <source>
        <dbReference type="ARBA" id="ARBA00022588"/>
    </source>
</evidence>
<dbReference type="Proteomes" id="UP000472263">
    <property type="component" value="Chromosome 4"/>
</dbReference>
<dbReference type="InterPro" id="IPR001315">
    <property type="entry name" value="CARD"/>
</dbReference>
<dbReference type="SUPFAM" id="SSF47986">
    <property type="entry name" value="DEATH domain"/>
    <property type="match status" value="2"/>
</dbReference>
<keyword evidence="8" id="KW-1185">Reference proteome</keyword>
<sequence length="224" mass="25187">MPCSCLAVKQEVGLLSNQELLLQVLMDLTPPELSRFQWLLTRKVLHNFAPIPPHWLSSADAWKTTETLLRCYQEDGALRLAAEILRMMGCADQVDELCNRCCRTPVPSWPATNPKPRANCVEALRRQLIDGMQHAADVLDALHAHGLLGEAETEAISIYAARRDKNRALVDMVLRKGARAQQMFYQALSQSEPFLLEELDSISKVCEEVNPARRGHVRMSSCHS</sequence>
<reference evidence="7" key="3">
    <citation type="submission" date="2025-09" db="UniProtKB">
        <authorList>
            <consortium name="Ensembl"/>
        </authorList>
    </citation>
    <scope>IDENTIFICATION</scope>
</reference>
<dbReference type="InterPro" id="IPR004020">
    <property type="entry name" value="DAPIN"/>
</dbReference>
<dbReference type="InterPro" id="IPR011029">
    <property type="entry name" value="DEATH-like_dom_sf"/>
</dbReference>
<dbReference type="SMART" id="SM01289">
    <property type="entry name" value="PYRIN"/>
    <property type="match status" value="1"/>
</dbReference>
<name>A0A667Z2I2_9TELE</name>
<reference evidence="7" key="2">
    <citation type="submission" date="2025-08" db="UniProtKB">
        <authorList>
            <consortium name="Ensembl"/>
        </authorList>
    </citation>
    <scope>IDENTIFICATION</scope>
</reference>
<dbReference type="InParanoid" id="A0A667Z2I2"/>
<dbReference type="GO" id="GO:0042981">
    <property type="term" value="P:regulation of apoptotic process"/>
    <property type="evidence" value="ECO:0007669"/>
    <property type="project" value="InterPro"/>
</dbReference>
<accession>A0A667Z2I2</accession>
<dbReference type="GeneTree" id="ENSGT01130000278859"/>
<dbReference type="Gene3D" id="1.10.533.10">
    <property type="entry name" value="Death Domain, Fas"/>
    <property type="match status" value="2"/>
</dbReference>
<organism evidence="7 8">
    <name type="scientific">Myripristis murdjan</name>
    <name type="common">pinecone soldierfish</name>
    <dbReference type="NCBI Taxonomy" id="586833"/>
    <lineage>
        <taxon>Eukaryota</taxon>
        <taxon>Metazoa</taxon>
        <taxon>Chordata</taxon>
        <taxon>Craniata</taxon>
        <taxon>Vertebrata</taxon>
        <taxon>Euteleostomi</taxon>
        <taxon>Actinopterygii</taxon>
        <taxon>Neopterygii</taxon>
        <taxon>Teleostei</taxon>
        <taxon>Neoteleostei</taxon>
        <taxon>Acanthomorphata</taxon>
        <taxon>Holocentriformes</taxon>
        <taxon>Holocentridae</taxon>
        <taxon>Myripristis</taxon>
    </lineage>
</organism>
<dbReference type="SMART" id="SM00114">
    <property type="entry name" value="CARD"/>
    <property type="match status" value="1"/>
</dbReference>
<evidence type="ECO:0000256" key="2">
    <source>
        <dbReference type="ARBA" id="ARBA00022490"/>
    </source>
</evidence>
<dbReference type="GO" id="GO:0006954">
    <property type="term" value="P:inflammatory response"/>
    <property type="evidence" value="ECO:0007669"/>
    <property type="project" value="UniProtKB-KW"/>
</dbReference>
<evidence type="ECO:0000256" key="4">
    <source>
        <dbReference type="ARBA" id="ARBA00022859"/>
    </source>
</evidence>
<protein>
    <recommendedName>
        <fullName evidence="6">CARD domain-containing protein</fullName>
    </recommendedName>
</protein>
<evidence type="ECO:0000256" key="1">
    <source>
        <dbReference type="ARBA" id="ARBA00004514"/>
    </source>
</evidence>
<dbReference type="CDD" id="cd01671">
    <property type="entry name" value="CARD"/>
    <property type="match status" value="1"/>
</dbReference>
<dbReference type="PANTHER" id="PTHR46985:SF4">
    <property type="entry name" value="CASPASE RECRUITMENT DOMAIN-CONTAINING PROTEIN 8"/>
    <property type="match status" value="1"/>
</dbReference>
<comment type="subcellular location">
    <subcellularLocation>
        <location evidence="1">Cytoplasm</location>
        <location evidence="1">Cytosol</location>
    </subcellularLocation>
</comment>
<keyword evidence="4" id="KW-0391">Immunity</keyword>
<keyword evidence="3" id="KW-0399">Innate immunity</keyword>
<keyword evidence="2" id="KW-0963">Cytoplasm</keyword>
<evidence type="ECO:0000313" key="7">
    <source>
        <dbReference type="Ensembl" id="ENSMMDP00005032828.1"/>
    </source>
</evidence>
<dbReference type="PROSITE" id="PS50209">
    <property type="entry name" value="CARD"/>
    <property type="match status" value="1"/>
</dbReference>
<evidence type="ECO:0000259" key="6">
    <source>
        <dbReference type="PROSITE" id="PS50209"/>
    </source>
</evidence>
<proteinExistence type="predicted"/>
<reference evidence="7" key="1">
    <citation type="submission" date="2019-06" db="EMBL/GenBank/DDBJ databases">
        <authorList>
            <consortium name="Wellcome Sanger Institute Data Sharing"/>
        </authorList>
    </citation>
    <scope>NUCLEOTIDE SEQUENCE [LARGE SCALE GENOMIC DNA]</scope>
</reference>
<evidence type="ECO:0000256" key="5">
    <source>
        <dbReference type="ARBA" id="ARBA00023198"/>
    </source>
</evidence>
<dbReference type="Ensembl" id="ENSMMDT00005033561.1">
    <property type="protein sequence ID" value="ENSMMDP00005032828.1"/>
    <property type="gene ID" value="ENSMMDG00005015455.1"/>
</dbReference>
<feature type="domain" description="CARD" evidence="6">
    <location>
        <begin position="113"/>
        <end position="203"/>
    </location>
</feature>
<dbReference type="PANTHER" id="PTHR46985">
    <property type="entry name" value="NACHT, LRR AND PYD DOMAINS-CONTAINING PROTEIN 1"/>
    <property type="match status" value="1"/>
</dbReference>
<dbReference type="InterPro" id="IPR051249">
    <property type="entry name" value="NLRP_Inflammasome"/>
</dbReference>
<dbReference type="Pfam" id="PF02758">
    <property type="entry name" value="PYRIN"/>
    <property type="match status" value="1"/>
</dbReference>
<dbReference type="GO" id="GO:0045087">
    <property type="term" value="P:innate immune response"/>
    <property type="evidence" value="ECO:0007669"/>
    <property type="project" value="UniProtKB-KW"/>
</dbReference>
<dbReference type="AlphaFoldDB" id="A0A667Z2I2"/>